<protein>
    <submittedName>
        <fullName evidence="1">Uncharacterized protein</fullName>
    </submittedName>
</protein>
<organism evidence="1 2">
    <name type="scientific">Yokenella regensburgei</name>
    <dbReference type="NCBI Taxonomy" id="158877"/>
    <lineage>
        <taxon>Bacteria</taxon>
        <taxon>Pseudomonadati</taxon>
        <taxon>Pseudomonadota</taxon>
        <taxon>Gammaproteobacteria</taxon>
        <taxon>Enterobacterales</taxon>
        <taxon>Enterobacteriaceae</taxon>
        <taxon>Yokenella</taxon>
    </lineage>
</organism>
<dbReference type="RefSeq" id="WP_051860932.1">
    <property type="nucleotide sequence ID" value="NZ_UAVL01000002.1"/>
</dbReference>
<dbReference type="Proteomes" id="UP000251313">
    <property type="component" value="Unassembled WGS sequence"/>
</dbReference>
<sequence>MFAETTAALSAAKQAYDLLKIIQDGRDAALVSDAVSDLRQKITDLQMLNVELASLYHAEKELVMQLSEEKSKKEDFFQNANHYSIHKTEAGSTVYRFKDALNGSNEPHYICAHCYQNEKISILQPSTKIAKIFNHSYINAYCPSCSAEFVMHKIPSHEVMRTTVYDFKLS</sequence>
<dbReference type="AlphaFoldDB" id="A0AB38FU71"/>
<dbReference type="EMBL" id="UAVL01000002">
    <property type="protein sequence ID" value="SQA62296.1"/>
    <property type="molecule type" value="Genomic_DNA"/>
</dbReference>
<evidence type="ECO:0000313" key="2">
    <source>
        <dbReference type="Proteomes" id="UP000251313"/>
    </source>
</evidence>
<accession>A0AB38FU71</accession>
<evidence type="ECO:0000313" key="1">
    <source>
        <dbReference type="EMBL" id="SQA62296.1"/>
    </source>
</evidence>
<name>A0AB38FU71_9ENTR</name>
<reference evidence="1 2" key="1">
    <citation type="submission" date="2018-06" db="EMBL/GenBank/DDBJ databases">
        <authorList>
            <consortium name="Pathogen Informatics"/>
            <person name="Doyle S."/>
        </authorList>
    </citation>
    <scope>NUCLEOTIDE SEQUENCE [LARGE SCALE GENOMIC DNA]</scope>
    <source>
        <strain evidence="1 2">NCTC11967</strain>
    </source>
</reference>
<proteinExistence type="predicted"/>
<comment type="caution">
    <text evidence="1">The sequence shown here is derived from an EMBL/GenBank/DDBJ whole genome shotgun (WGS) entry which is preliminary data.</text>
</comment>
<gene>
    <name evidence="1" type="ORF">NCTC11967_01269</name>
</gene>